<dbReference type="Proteomes" id="UP000198921">
    <property type="component" value="Unassembled WGS sequence"/>
</dbReference>
<evidence type="ECO:0000256" key="2">
    <source>
        <dbReference type="ARBA" id="ARBA00022840"/>
    </source>
</evidence>
<dbReference type="EMBL" id="FNOT01000001">
    <property type="protein sequence ID" value="SDX29206.1"/>
    <property type="molecule type" value="Genomic_DNA"/>
</dbReference>
<dbReference type="SUPFAM" id="SSF52540">
    <property type="entry name" value="P-loop containing nucleoside triphosphate hydrolases"/>
    <property type="match status" value="1"/>
</dbReference>
<dbReference type="InterPro" id="IPR029787">
    <property type="entry name" value="Nucleotide_cyclase"/>
</dbReference>
<dbReference type="InterPro" id="IPR027417">
    <property type="entry name" value="P-loop_NTPase"/>
</dbReference>
<dbReference type="GO" id="GO:0005524">
    <property type="term" value="F:ATP binding"/>
    <property type="evidence" value="ECO:0007669"/>
    <property type="project" value="UniProtKB-KW"/>
</dbReference>
<proteinExistence type="predicted"/>
<dbReference type="GO" id="GO:0035556">
    <property type="term" value="P:intracellular signal transduction"/>
    <property type="evidence" value="ECO:0007669"/>
    <property type="project" value="InterPro"/>
</dbReference>
<dbReference type="PANTHER" id="PTHR16305:SF28">
    <property type="entry name" value="GUANYLATE CYCLASE DOMAIN-CONTAINING PROTEIN"/>
    <property type="match status" value="1"/>
</dbReference>
<feature type="domain" description="Guanylate cyclase" evidence="3">
    <location>
        <begin position="74"/>
        <end position="208"/>
    </location>
</feature>
<dbReference type="AlphaFoldDB" id="A0A1H3AHQ4"/>
<dbReference type="PANTHER" id="PTHR16305">
    <property type="entry name" value="TESTICULAR SOLUBLE ADENYLYL CYCLASE"/>
    <property type="match status" value="1"/>
</dbReference>
<evidence type="ECO:0000313" key="4">
    <source>
        <dbReference type="EMBL" id="SDX29206.1"/>
    </source>
</evidence>
<name>A0A1H3AHQ4_9ACTN</name>
<dbReference type="Gene3D" id="3.30.70.1230">
    <property type="entry name" value="Nucleotide cyclase"/>
    <property type="match status" value="1"/>
</dbReference>
<dbReference type="CDD" id="cd07302">
    <property type="entry name" value="CHD"/>
    <property type="match status" value="1"/>
</dbReference>
<evidence type="ECO:0000313" key="5">
    <source>
        <dbReference type="Proteomes" id="UP000198921"/>
    </source>
</evidence>
<dbReference type="GO" id="GO:0004016">
    <property type="term" value="F:adenylate cyclase activity"/>
    <property type="evidence" value="ECO:0007669"/>
    <property type="project" value="UniProtKB-ARBA"/>
</dbReference>
<protein>
    <submittedName>
        <fullName evidence="4">Adenylate and Guanylate cyclase catalytic domain-containing protein</fullName>
    </submittedName>
</protein>
<dbReference type="GO" id="GO:0005737">
    <property type="term" value="C:cytoplasm"/>
    <property type="evidence" value="ECO:0007669"/>
    <property type="project" value="TreeGrafter"/>
</dbReference>
<organism evidence="4 5">
    <name type="scientific">Geodermatophilus africanus</name>
    <dbReference type="NCBI Taxonomy" id="1137993"/>
    <lineage>
        <taxon>Bacteria</taxon>
        <taxon>Bacillati</taxon>
        <taxon>Actinomycetota</taxon>
        <taxon>Actinomycetes</taxon>
        <taxon>Geodermatophilales</taxon>
        <taxon>Geodermatophilaceae</taxon>
        <taxon>Geodermatophilus</taxon>
    </lineage>
</organism>
<dbReference type="Pfam" id="PF13191">
    <property type="entry name" value="AAA_16"/>
    <property type="match status" value="1"/>
</dbReference>
<dbReference type="SUPFAM" id="SSF55073">
    <property type="entry name" value="Nucleotide cyclase"/>
    <property type="match status" value="1"/>
</dbReference>
<keyword evidence="2" id="KW-0067">ATP-binding</keyword>
<gene>
    <name evidence="4" type="ORF">SAMN05660209_00056</name>
</gene>
<dbReference type="InterPro" id="IPR041664">
    <property type="entry name" value="AAA_16"/>
</dbReference>
<sequence length="1084" mass="116120">MTGLALSAETRLARLLERLLTGAEASLAAGDLEPARATAEEVRAVDPDNRRAALVLKQVAARQLHPSGERALMTLLFSDLVGPTVLSEQVEPEQLRDLFAVYRAAAREAVHRYGGHLMHYSGDGILAGFGHPEPHEDDARRAVLAGLDLVTAMRDARAELDRRFGVAPEVRVGLHTGRVVVTDLSDDGAVAERDSIVGLVPNLAARIQQAADPGTVVISDVTQQLVDADFFLHSLGERRLKGISRPVEVFAVDRPRYAAARFQAERYRKAGLVGRDEQRTRLLAAWDAVRQGTAPTAATFLVAGEAGIGKSRLVAEVLDRVEASGGRVLGAACLPYYANVSLWPIARLLERLMGRSGEDTDRLGWLVSNLDALGVDPARAVPFLGPLIGVPATAEYPAPELDPSAVLDQTLDLLVDWLAAGAGRRPHLFVVEDLHWADSSTLGLLERVAERHPAGLLTVATVRDASVVPWRDAVGVVELGRLDGPAAHRLVDNLAAGQRLDGGARAAIIEHAEGIPLFIEELTRSRIDARHPDPIPLRLQELLTWRLKAPGVDLRVVQTAATIGPTFDPATVAAVVGDADLVAEQLPVLADAGIVEPVGLAAGAFRFRHALMRDAAYETQVLDVRRRTHARVAEALAARGAQPALVAQHLDLAGAAEQAAARYLEAARVEQGRGAHPEATKLISRALELLETLPESDDRAMGQLTARMLHGLSVSSMQGYASPAVEADHRRAQELAARLGRPEVLPALIAIWAYWLTSGRLTTARGVLDQLTAIVREPAFASFEPEVAVLAGIHDFHRGHLVSAQAHLERAEAGFAARPADQRVSLLWPLPDDPISVSASVLAGVSAARGELDEAERWQEEALRRAEADGSPRGPVSLVFVEIYVALIRYFLGDDAGASRAGTEAVAIGEEHGLAFRSAWGAAWAATGTPGGPPDREYLERALAALELMGWLTFLASHLARLARLDAAAGDVDRAEAHLAEAFAAAQRSGEDLHLPELLRQRAALTLARGGDAARAVADLTEALRIATAQGARVSRLRAALDLARLPAPSRPAHWRRLLEEARADMPPSFRGDEAAAADDLLRD</sequence>
<keyword evidence="5" id="KW-1185">Reference proteome</keyword>
<accession>A0A1H3AHQ4</accession>
<dbReference type="RefSeq" id="WP_091150282.1">
    <property type="nucleotide sequence ID" value="NZ_FNOT01000001.1"/>
</dbReference>
<keyword evidence="1" id="KW-0547">Nucleotide-binding</keyword>
<dbReference type="OrthoDB" id="3691954at2"/>
<dbReference type="SMART" id="SM00044">
    <property type="entry name" value="CYCc"/>
    <property type="match status" value="1"/>
</dbReference>
<dbReference type="GO" id="GO:0009190">
    <property type="term" value="P:cyclic nucleotide biosynthetic process"/>
    <property type="evidence" value="ECO:0007669"/>
    <property type="project" value="InterPro"/>
</dbReference>
<dbReference type="STRING" id="1137993.SAMN05660209_00056"/>
<dbReference type="Pfam" id="PF00211">
    <property type="entry name" value="Guanylate_cyc"/>
    <property type="match status" value="1"/>
</dbReference>
<dbReference type="PROSITE" id="PS50125">
    <property type="entry name" value="GUANYLATE_CYCLASE_2"/>
    <property type="match status" value="1"/>
</dbReference>
<dbReference type="InterPro" id="IPR001054">
    <property type="entry name" value="A/G_cyclase"/>
</dbReference>
<evidence type="ECO:0000259" key="3">
    <source>
        <dbReference type="PROSITE" id="PS50125"/>
    </source>
</evidence>
<reference evidence="5" key="1">
    <citation type="submission" date="2016-10" db="EMBL/GenBank/DDBJ databases">
        <authorList>
            <person name="Varghese N."/>
            <person name="Submissions S."/>
        </authorList>
    </citation>
    <scope>NUCLEOTIDE SEQUENCE [LARGE SCALE GENOMIC DNA]</scope>
    <source>
        <strain evidence="5">DSM 45422</strain>
    </source>
</reference>
<evidence type="ECO:0000256" key="1">
    <source>
        <dbReference type="ARBA" id="ARBA00022741"/>
    </source>
</evidence>